<dbReference type="PROSITE" id="PS50005">
    <property type="entry name" value="TPR"/>
    <property type="match status" value="1"/>
</dbReference>
<dbReference type="EMBL" id="APBN01000010">
    <property type="protein sequence ID" value="EMT51065.1"/>
    <property type="molecule type" value="Genomic_DNA"/>
</dbReference>
<name>M8E6J8_9BACL</name>
<dbReference type="RefSeq" id="WP_003390240.1">
    <property type="nucleotide sequence ID" value="NZ_APBN01000010.1"/>
</dbReference>
<dbReference type="GeneID" id="89497050"/>
<organism evidence="3 4">
    <name type="scientific">Brevibacillus borstelensis AK1</name>
    <dbReference type="NCBI Taxonomy" id="1300222"/>
    <lineage>
        <taxon>Bacteria</taxon>
        <taxon>Bacillati</taxon>
        <taxon>Bacillota</taxon>
        <taxon>Bacilli</taxon>
        <taxon>Bacillales</taxon>
        <taxon>Paenibacillaceae</taxon>
        <taxon>Brevibacillus</taxon>
    </lineage>
</organism>
<keyword evidence="1" id="KW-0802">TPR repeat</keyword>
<dbReference type="STRING" id="1300222.I532_19152"/>
<keyword evidence="2" id="KW-1133">Transmembrane helix</keyword>
<dbReference type="PATRIC" id="fig|1300222.3.peg.4021"/>
<keyword evidence="4" id="KW-1185">Reference proteome</keyword>
<dbReference type="InterPro" id="IPR039340">
    <property type="entry name" value="Tfc4/TFIIIC-102/Sfc4"/>
</dbReference>
<feature type="transmembrane region" description="Helical" evidence="2">
    <location>
        <begin position="6"/>
        <end position="31"/>
    </location>
</feature>
<evidence type="ECO:0000256" key="1">
    <source>
        <dbReference type="PROSITE-ProRule" id="PRU00339"/>
    </source>
</evidence>
<dbReference type="AlphaFoldDB" id="M8E6J8"/>
<dbReference type="OrthoDB" id="2658060at2"/>
<dbReference type="Proteomes" id="UP000012081">
    <property type="component" value="Unassembled WGS sequence"/>
</dbReference>
<keyword evidence="2" id="KW-0812">Transmembrane</keyword>
<dbReference type="Pfam" id="PF14559">
    <property type="entry name" value="TPR_19"/>
    <property type="match status" value="1"/>
</dbReference>
<proteinExistence type="predicted"/>
<accession>M8E6J8</accession>
<evidence type="ECO:0000313" key="3">
    <source>
        <dbReference type="EMBL" id="EMT51065.1"/>
    </source>
</evidence>
<protein>
    <submittedName>
        <fullName evidence="3">Uncharacterized protein</fullName>
    </submittedName>
</protein>
<dbReference type="GO" id="GO:0000127">
    <property type="term" value="C:transcription factor TFIIIC complex"/>
    <property type="evidence" value="ECO:0007669"/>
    <property type="project" value="TreeGrafter"/>
</dbReference>
<dbReference type="PANTHER" id="PTHR23082">
    <property type="entry name" value="TRANSCRIPTION INITIATION FACTOR IIIC TFIIIC , POLYPEPTIDE 3-RELATED"/>
    <property type="match status" value="1"/>
</dbReference>
<dbReference type="Pfam" id="PF13181">
    <property type="entry name" value="TPR_8"/>
    <property type="match status" value="2"/>
</dbReference>
<evidence type="ECO:0000313" key="4">
    <source>
        <dbReference type="Proteomes" id="UP000012081"/>
    </source>
</evidence>
<dbReference type="Gene3D" id="1.25.40.10">
    <property type="entry name" value="Tetratricopeptide repeat domain"/>
    <property type="match status" value="1"/>
</dbReference>
<sequence length="224" mass="26099">MGKVMLFSLLWWITGNPFVAILIILIVLYVLDMRFVRLFPDVTKPFRRNRRLAALKRTLQLNPHDSSAKMEAARLLMEKGEYKEALDYLDQISQVMQESAEYISERGACLLKTGRIAEGEETLLQALKLNPRVKYGEPYLRLGEAFAKENRPEKALSYLEELAGMHKSSAEVYYKLGKLYEDLKQKEKAKQAYREAVDVYRGLPKYKRRTERRWALLSWLKGMG</sequence>
<dbReference type="InterPro" id="IPR011990">
    <property type="entry name" value="TPR-like_helical_dom_sf"/>
</dbReference>
<keyword evidence="2" id="KW-0472">Membrane</keyword>
<evidence type="ECO:0000256" key="2">
    <source>
        <dbReference type="SAM" id="Phobius"/>
    </source>
</evidence>
<dbReference type="SMART" id="SM00028">
    <property type="entry name" value="TPR"/>
    <property type="match status" value="4"/>
</dbReference>
<dbReference type="SUPFAM" id="SSF48452">
    <property type="entry name" value="TPR-like"/>
    <property type="match status" value="1"/>
</dbReference>
<dbReference type="GO" id="GO:0006383">
    <property type="term" value="P:transcription by RNA polymerase III"/>
    <property type="evidence" value="ECO:0007669"/>
    <property type="project" value="InterPro"/>
</dbReference>
<dbReference type="Pfam" id="PF13174">
    <property type="entry name" value="TPR_6"/>
    <property type="match status" value="1"/>
</dbReference>
<comment type="caution">
    <text evidence="3">The sequence shown here is derived from an EMBL/GenBank/DDBJ whole genome shotgun (WGS) entry which is preliminary data.</text>
</comment>
<gene>
    <name evidence="3" type="ORF">I532_19152</name>
</gene>
<feature type="repeat" description="TPR" evidence="1">
    <location>
        <begin position="170"/>
        <end position="203"/>
    </location>
</feature>
<dbReference type="InterPro" id="IPR019734">
    <property type="entry name" value="TPR_rpt"/>
</dbReference>
<reference evidence="3 4" key="1">
    <citation type="submission" date="2013-03" db="EMBL/GenBank/DDBJ databases">
        <title>Assembly of a new bacterial strain Brevibacillus borstelensis AK1.</title>
        <authorList>
            <person name="Rajan I."/>
            <person name="PoliReddy D."/>
            <person name="Sugumar T."/>
            <person name="Rathinam K."/>
            <person name="Alqarawi S."/>
            <person name="Khalil A.B."/>
            <person name="Sivakumar N."/>
        </authorList>
    </citation>
    <scope>NUCLEOTIDE SEQUENCE [LARGE SCALE GENOMIC DNA]</scope>
    <source>
        <strain evidence="3 4">AK1</strain>
    </source>
</reference>
<dbReference type="PANTHER" id="PTHR23082:SF0">
    <property type="entry name" value="GENERAL TRANSCRIPTION FACTOR 3C POLYPEPTIDE 3"/>
    <property type="match status" value="1"/>
</dbReference>